<dbReference type="CDD" id="cd06558">
    <property type="entry name" value="crotonase-like"/>
    <property type="match status" value="1"/>
</dbReference>
<protein>
    <submittedName>
        <fullName evidence="3">Enoyl-CoA hydratase/isomerase</fullName>
    </submittedName>
</protein>
<keyword evidence="4" id="KW-1185">Reference proteome</keyword>
<dbReference type="SUPFAM" id="SSF52096">
    <property type="entry name" value="ClpP/crotonase"/>
    <property type="match status" value="1"/>
</dbReference>
<evidence type="ECO:0000313" key="4">
    <source>
        <dbReference type="Proteomes" id="UP001172159"/>
    </source>
</evidence>
<dbReference type="PANTHER" id="PTHR11941:SF54">
    <property type="entry name" value="ENOYL-COA HYDRATASE, MITOCHONDRIAL"/>
    <property type="match status" value="1"/>
</dbReference>
<dbReference type="Gene3D" id="1.10.12.10">
    <property type="entry name" value="Lyase 2-enoyl-coa Hydratase, Chain A, domain 2"/>
    <property type="match status" value="1"/>
</dbReference>
<evidence type="ECO:0000256" key="1">
    <source>
        <dbReference type="ARBA" id="ARBA00005254"/>
    </source>
</evidence>
<comment type="similarity">
    <text evidence="1">Belongs to the enoyl-CoA hydratase/isomerase family.</text>
</comment>
<evidence type="ECO:0000256" key="2">
    <source>
        <dbReference type="ARBA" id="ARBA00023239"/>
    </source>
</evidence>
<dbReference type="AlphaFoldDB" id="A0AA40EG53"/>
<dbReference type="FunFam" id="3.90.226.10:FF:000009">
    <property type="entry name" value="Carnitinyl-CoA dehydratase"/>
    <property type="match status" value="1"/>
</dbReference>
<dbReference type="PANTHER" id="PTHR11941">
    <property type="entry name" value="ENOYL-COA HYDRATASE-RELATED"/>
    <property type="match status" value="1"/>
</dbReference>
<sequence>MESLQDVQLSVDDATGIAIIRLDRPAKRNAFSQFMIDQLVSVLSHIDDLDSVRAVVLAGGSDGPFCAGMDIKELAQLTTTEAHQRLFLKDLSDAFAQFSKPIIAAVIGAALGGGFELALAADIIYAAHDARFGLPEINIGTIPGAGGTQRLTKALGKHKAMEFILTGGSATGQEFERLGLVNRVFPRRDVESEAIKLAQRIATRSAAVVKLAKSAVLTAENSHLAAGISAERSLYYATFDLEDFREGQAAFLDKRDPKFNRTLTGGLAGS</sequence>
<comment type="caution">
    <text evidence="3">The sequence shown here is derived from an EMBL/GenBank/DDBJ whole genome shotgun (WGS) entry which is preliminary data.</text>
</comment>
<gene>
    <name evidence="3" type="ORF">B0T21DRAFT_178642</name>
</gene>
<dbReference type="GO" id="GO:0005739">
    <property type="term" value="C:mitochondrion"/>
    <property type="evidence" value="ECO:0007669"/>
    <property type="project" value="TreeGrafter"/>
</dbReference>
<proteinExistence type="inferred from homology"/>
<dbReference type="FunFam" id="1.10.12.10:FF:000001">
    <property type="entry name" value="Probable enoyl-CoA hydratase, mitochondrial"/>
    <property type="match status" value="1"/>
</dbReference>
<accession>A0AA40EG53</accession>
<dbReference type="EMBL" id="JAUKTV010000006">
    <property type="protein sequence ID" value="KAK0736356.1"/>
    <property type="molecule type" value="Genomic_DNA"/>
</dbReference>
<dbReference type="InterPro" id="IPR014748">
    <property type="entry name" value="Enoyl-CoA_hydra_C"/>
</dbReference>
<reference evidence="3" key="1">
    <citation type="submission" date="2023-06" db="EMBL/GenBank/DDBJ databases">
        <title>Genome-scale phylogeny and comparative genomics of the fungal order Sordariales.</title>
        <authorList>
            <consortium name="Lawrence Berkeley National Laboratory"/>
            <person name="Hensen N."/>
            <person name="Bonometti L."/>
            <person name="Westerberg I."/>
            <person name="Brannstrom I.O."/>
            <person name="Guillou S."/>
            <person name="Cros-Aarteil S."/>
            <person name="Calhoun S."/>
            <person name="Haridas S."/>
            <person name="Kuo A."/>
            <person name="Mondo S."/>
            <person name="Pangilinan J."/>
            <person name="Riley R."/>
            <person name="Labutti K."/>
            <person name="Andreopoulos B."/>
            <person name="Lipzen A."/>
            <person name="Chen C."/>
            <person name="Yanf M."/>
            <person name="Daum C."/>
            <person name="Ng V."/>
            <person name="Clum A."/>
            <person name="Steindorff A."/>
            <person name="Ohm R."/>
            <person name="Martin F."/>
            <person name="Silar P."/>
            <person name="Natvig D."/>
            <person name="Lalanne C."/>
            <person name="Gautier V."/>
            <person name="Ament-Velasquez S.L."/>
            <person name="Kruys A."/>
            <person name="Hutchinson M.I."/>
            <person name="Powell A.J."/>
            <person name="Barry K."/>
            <person name="Miller A.N."/>
            <person name="Grigoriev I.V."/>
            <person name="Debuchy R."/>
            <person name="Gladieux P."/>
            <person name="Thoren M.H."/>
            <person name="Johannesson H."/>
        </authorList>
    </citation>
    <scope>NUCLEOTIDE SEQUENCE</scope>
    <source>
        <strain evidence="3">CBS 540.89</strain>
    </source>
</reference>
<dbReference type="GO" id="GO:0006635">
    <property type="term" value="P:fatty acid beta-oxidation"/>
    <property type="evidence" value="ECO:0007669"/>
    <property type="project" value="TreeGrafter"/>
</dbReference>
<dbReference type="Gene3D" id="3.90.226.10">
    <property type="entry name" value="2-enoyl-CoA Hydratase, Chain A, domain 1"/>
    <property type="match status" value="1"/>
</dbReference>
<dbReference type="InterPro" id="IPR029045">
    <property type="entry name" value="ClpP/crotonase-like_dom_sf"/>
</dbReference>
<dbReference type="Pfam" id="PF00378">
    <property type="entry name" value="ECH_1"/>
    <property type="match status" value="1"/>
</dbReference>
<keyword evidence="2" id="KW-0456">Lyase</keyword>
<dbReference type="InterPro" id="IPR001753">
    <property type="entry name" value="Enoyl-CoA_hydra/iso"/>
</dbReference>
<dbReference type="Proteomes" id="UP001172159">
    <property type="component" value="Unassembled WGS sequence"/>
</dbReference>
<dbReference type="GO" id="GO:0016836">
    <property type="term" value="F:hydro-lyase activity"/>
    <property type="evidence" value="ECO:0007669"/>
    <property type="project" value="UniProtKB-ARBA"/>
</dbReference>
<evidence type="ECO:0000313" key="3">
    <source>
        <dbReference type="EMBL" id="KAK0736356.1"/>
    </source>
</evidence>
<name>A0AA40EG53_9PEZI</name>
<organism evidence="3 4">
    <name type="scientific">Apiosordaria backusii</name>
    <dbReference type="NCBI Taxonomy" id="314023"/>
    <lineage>
        <taxon>Eukaryota</taxon>
        <taxon>Fungi</taxon>
        <taxon>Dikarya</taxon>
        <taxon>Ascomycota</taxon>
        <taxon>Pezizomycotina</taxon>
        <taxon>Sordariomycetes</taxon>
        <taxon>Sordariomycetidae</taxon>
        <taxon>Sordariales</taxon>
        <taxon>Lasiosphaeriaceae</taxon>
        <taxon>Apiosordaria</taxon>
    </lineage>
</organism>